<organism evidence="2 3">
    <name type="scientific">Salicibibacter kimchii</name>
    <dbReference type="NCBI Taxonomy" id="2099786"/>
    <lineage>
        <taxon>Bacteria</taxon>
        <taxon>Bacillati</taxon>
        <taxon>Bacillota</taxon>
        <taxon>Bacilli</taxon>
        <taxon>Bacillales</taxon>
        <taxon>Bacillaceae</taxon>
        <taxon>Salicibibacter</taxon>
    </lineage>
</organism>
<dbReference type="InterPro" id="IPR008040">
    <property type="entry name" value="Hydant_A_N"/>
</dbReference>
<proteinExistence type="predicted"/>
<feature type="domain" description="Hydantoinase/oxoprolinase N-terminal" evidence="1">
    <location>
        <begin position="6"/>
        <end position="56"/>
    </location>
</feature>
<dbReference type="OrthoDB" id="9768323at2"/>
<keyword evidence="3" id="KW-1185">Reference proteome</keyword>
<reference evidence="2 3" key="1">
    <citation type="journal article" date="2018" name="J. Microbiol.">
        <title>Salicibibacter kimchii gen. nov., sp. nov., a moderately halophilic and alkalitolerant bacterium in the family Bacillaceae, isolated from kimchi.</title>
        <authorList>
            <person name="Jang J.Y."/>
            <person name="Oh Y.J."/>
            <person name="Lim S.K."/>
            <person name="Park H.K."/>
            <person name="Lee C."/>
            <person name="Kim J.Y."/>
            <person name="Lee M.A."/>
            <person name="Choi H.J."/>
        </authorList>
    </citation>
    <scope>NUCLEOTIDE SEQUENCE [LARGE SCALE GENOMIC DNA]</scope>
    <source>
        <strain evidence="2 3">NKC1-1</strain>
    </source>
</reference>
<name>A0A345BZG4_9BACI</name>
<sequence length="70" mass="7713">MASINVGVDIGGTFTDFVFLDEQGNRSFGKTVTTYPDPSHGFIDGLEKIYKNSGIVTQPLIRSFMAQRLL</sequence>
<evidence type="ECO:0000313" key="3">
    <source>
        <dbReference type="Proteomes" id="UP000252100"/>
    </source>
</evidence>
<protein>
    <recommendedName>
        <fullName evidence="1">Hydantoinase/oxoprolinase N-terminal domain-containing protein</fullName>
    </recommendedName>
</protein>
<gene>
    <name evidence="2" type="ORF">DT065_10160</name>
</gene>
<dbReference type="AlphaFoldDB" id="A0A345BZG4"/>
<dbReference type="SUPFAM" id="SSF53067">
    <property type="entry name" value="Actin-like ATPase domain"/>
    <property type="match status" value="1"/>
</dbReference>
<evidence type="ECO:0000313" key="2">
    <source>
        <dbReference type="EMBL" id="AXF56345.1"/>
    </source>
</evidence>
<dbReference type="Pfam" id="PF05378">
    <property type="entry name" value="Hydant_A_N"/>
    <property type="match status" value="1"/>
</dbReference>
<dbReference type="KEGG" id="rue:DT065_10160"/>
<dbReference type="InterPro" id="IPR043129">
    <property type="entry name" value="ATPase_NBD"/>
</dbReference>
<evidence type="ECO:0000259" key="1">
    <source>
        <dbReference type="Pfam" id="PF05378"/>
    </source>
</evidence>
<dbReference type="RefSeq" id="WP_114373047.1">
    <property type="nucleotide sequence ID" value="NZ_CP031092.1"/>
</dbReference>
<dbReference type="EMBL" id="CP031092">
    <property type="protein sequence ID" value="AXF56345.1"/>
    <property type="molecule type" value="Genomic_DNA"/>
</dbReference>
<accession>A0A345BZG4</accession>
<dbReference type="Proteomes" id="UP000252100">
    <property type="component" value="Chromosome"/>
</dbReference>